<dbReference type="EC" id="2.7.1.180" evidence="1 10"/>
<keyword evidence="4 10" id="KW-0808">Transferase</keyword>
<evidence type="ECO:0000256" key="1">
    <source>
        <dbReference type="ARBA" id="ARBA00011955"/>
    </source>
</evidence>
<dbReference type="PIRSF" id="PIRSF006268">
    <property type="entry name" value="ApbE"/>
    <property type="match status" value="1"/>
</dbReference>
<evidence type="ECO:0000313" key="13">
    <source>
        <dbReference type="EMBL" id="EID75752.1"/>
    </source>
</evidence>
<dbReference type="PANTHER" id="PTHR30040:SF2">
    <property type="entry name" value="FAD:PROTEIN FMN TRANSFERASE"/>
    <property type="match status" value="1"/>
</dbReference>
<evidence type="ECO:0000256" key="9">
    <source>
        <dbReference type="ARBA" id="ARBA00048540"/>
    </source>
</evidence>
<dbReference type="GO" id="GO:0005886">
    <property type="term" value="C:plasma membrane"/>
    <property type="evidence" value="ECO:0007669"/>
    <property type="project" value="UniProtKB-SubCell"/>
</dbReference>
<evidence type="ECO:0000256" key="8">
    <source>
        <dbReference type="ARBA" id="ARBA00031306"/>
    </source>
</evidence>
<keyword evidence="12" id="KW-0997">Cell inner membrane</keyword>
<comment type="cofactor">
    <cofactor evidence="11">
        <name>Mg(2+)</name>
        <dbReference type="ChEBI" id="CHEBI:18420"/>
    </cofactor>
    <cofactor evidence="11">
        <name>Mn(2+)</name>
        <dbReference type="ChEBI" id="CHEBI:29035"/>
    </cofactor>
    <text evidence="11">Magnesium. Can also use manganese.</text>
</comment>
<dbReference type="InterPro" id="IPR003374">
    <property type="entry name" value="ApbE-like_sf"/>
</dbReference>
<keyword evidence="12 13" id="KW-0449">Lipoprotein</keyword>
<dbReference type="PANTHER" id="PTHR30040">
    <property type="entry name" value="THIAMINE BIOSYNTHESIS LIPOPROTEIN APBE"/>
    <property type="match status" value="1"/>
</dbReference>
<keyword evidence="12" id="KW-1003">Cell membrane</keyword>
<keyword evidence="6 10" id="KW-0274">FAD</keyword>
<evidence type="ECO:0000256" key="10">
    <source>
        <dbReference type="PIRNR" id="PIRNR006268"/>
    </source>
</evidence>
<dbReference type="RefSeq" id="WP_008238463.1">
    <property type="nucleotide sequence ID" value="NZ_AJJU01000004.1"/>
</dbReference>
<dbReference type="SUPFAM" id="SSF143631">
    <property type="entry name" value="ApbE-like"/>
    <property type="match status" value="1"/>
</dbReference>
<evidence type="ECO:0000256" key="5">
    <source>
        <dbReference type="ARBA" id="ARBA00022723"/>
    </source>
</evidence>
<sequence length="338" mass="37347">MTKNFYLALVGLSLFMFSCSKKQPQIHIIHGNAQGSTYTIKYVSDSDIDLKPAIDSILEVIDLSMSTYREESIISRVNAGDSTLVVDAHFINVFNKAQEVWKASNGLFDPTVGVLVNAWGFGPQKGIQPPSPVQIDSLLDFVGFDKVVLTDKHTIAKRNPFVSFDFNAIAQGYTVDVISDYLLGKNINDFITEVGGEMIAMGKNTVEDKDWIIGIDDPLQRPEERSLIAKIRLQGKGMATSGNYRKVIIDSVTGQQYVHTINPITGYTQRSTILSVTVLSNTCMEADAYATAFMVMGVEDVIGFSSQHPELELMLFYADSDNIVQQYVSDGFKNLVVP</sequence>
<dbReference type="Pfam" id="PF02424">
    <property type="entry name" value="ApbE"/>
    <property type="match status" value="1"/>
</dbReference>
<evidence type="ECO:0000256" key="12">
    <source>
        <dbReference type="RuleBase" id="RU363002"/>
    </source>
</evidence>
<comment type="catalytic activity">
    <reaction evidence="9 10 12">
        <text>L-threonyl-[protein] + FAD = FMN-L-threonyl-[protein] + AMP + H(+)</text>
        <dbReference type="Rhea" id="RHEA:36847"/>
        <dbReference type="Rhea" id="RHEA-COMP:11060"/>
        <dbReference type="Rhea" id="RHEA-COMP:11061"/>
        <dbReference type="ChEBI" id="CHEBI:15378"/>
        <dbReference type="ChEBI" id="CHEBI:30013"/>
        <dbReference type="ChEBI" id="CHEBI:57692"/>
        <dbReference type="ChEBI" id="CHEBI:74257"/>
        <dbReference type="ChEBI" id="CHEBI:456215"/>
        <dbReference type="EC" id="2.7.1.180"/>
    </reaction>
</comment>
<comment type="caution">
    <text evidence="13">The sequence shown here is derived from an EMBL/GenBank/DDBJ whole genome shotgun (WGS) entry which is preliminary data.</text>
</comment>
<dbReference type="Proteomes" id="UP000005938">
    <property type="component" value="Unassembled WGS sequence"/>
</dbReference>
<comment type="function">
    <text evidence="12">Flavin transferase that catalyzes the transfer of the FMN moiety of FAD and its covalent binding to the hydroxyl group of a threonine residue in a target flavoprotein.</text>
</comment>
<keyword evidence="5 10" id="KW-0479">Metal-binding</keyword>
<feature type="binding site" evidence="11">
    <location>
        <position position="291"/>
    </location>
    <ligand>
        <name>Mg(2+)</name>
        <dbReference type="ChEBI" id="CHEBI:18420"/>
    </ligand>
</feature>
<reference evidence="13 14" key="1">
    <citation type="journal article" date="2012" name="J. Bacteriol.">
        <title>Genome Sequence of the Halotolerant Bacterium Imtechella halotolerans K1T.</title>
        <authorList>
            <person name="Kumar S."/>
            <person name="Vikram S."/>
            <person name="Subramanian S."/>
            <person name="Raghava G.P."/>
            <person name="Pinnaka A.K."/>
        </authorList>
    </citation>
    <scope>NUCLEOTIDE SEQUENCE [LARGE SCALE GENOMIC DNA]</scope>
    <source>
        <strain evidence="13 14">K1</strain>
    </source>
</reference>
<dbReference type="EMBL" id="AJJU01000004">
    <property type="protein sequence ID" value="EID75752.1"/>
    <property type="molecule type" value="Genomic_DNA"/>
</dbReference>
<evidence type="ECO:0000313" key="14">
    <source>
        <dbReference type="Proteomes" id="UP000005938"/>
    </source>
</evidence>
<organism evidence="13 14">
    <name type="scientific">Imtechella halotolerans K1</name>
    <dbReference type="NCBI Taxonomy" id="946077"/>
    <lineage>
        <taxon>Bacteria</taxon>
        <taxon>Pseudomonadati</taxon>
        <taxon>Bacteroidota</taxon>
        <taxon>Flavobacteriia</taxon>
        <taxon>Flavobacteriales</taxon>
        <taxon>Flavobacteriaceae</taxon>
        <taxon>Imtechella</taxon>
    </lineage>
</organism>
<name>I0WH86_9FLAO</name>
<evidence type="ECO:0000256" key="7">
    <source>
        <dbReference type="ARBA" id="ARBA00022842"/>
    </source>
</evidence>
<keyword evidence="3 10" id="KW-0285">Flavoprotein</keyword>
<dbReference type="PATRIC" id="fig|946077.3.peg.1228"/>
<dbReference type="Gene3D" id="3.10.520.10">
    <property type="entry name" value="ApbE-like domains"/>
    <property type="match status" value="1"/>
</dbReference>
<comment type="similarity">
    <text evidence="10 12">Belongs to the ApbE family.</text>
</comment>
<evidence type="ECO:0000256" key="11">
    <source>
        <dbReference type="PIRSR" id="PIRSR006268-2"/>
    </source>
</evidence>
<feature type="binding site" evidence="11">
    <location>
        <position position="287"/>
    </location>
    <ligand>
        <name>Mg(2+)</name>
        <dbReference type="ChEBI" id="CHEBI:18420"/>
    </ligand>
</feature>
<dbReference type="InterPro" id="IPR024932">
    <property type="entry name" value="ApbE"/>
</dbReference>
<comment type="subcellular location">
    <subcellularLocation>
        <location evidence="12">Cell inner membrane</location>
        <topology evidence="12">Lipid-anchor</topology>
        <orientation evidence="12">Periplasmic side</orientation>
    </subcellularLocation>
</comment>
<dbReference type="PROSITE" id="PS51257">
    <property type="entry name" value="PROKAR_LIPOPROTEIN"/>
    <property type="match status" value="1"/>
</dbReference>
<evidence type="ECO:0000256" key="4">
    <source>
        <dbReference type="ARBA" id="ARBA00022679"/>
    </source>
</evidence>
<dbReference type="GO" id="GO:0016740">
    <property type="term" value="F:transferase activity"/>
    <property type="evidence" value="ECO:0007669"/>
    <property type="project" value="UniProtKB-UniRule"/>
</dbReference>
<accession>I0WH86</accession>
<keyword evidence="12" id="KW-0472">Membrane</keyword>
<dbReference type="AlphaFoldDB" id="I0WH86"/>
<proteinExistence type="inferred from homology"/>
<dbReference type="OrthoDB" id="9778595at2"/>
<keyword evidence="7 10" id="KW-0460">Magnesium</keyword>
<gene>
    <name evidence="13" type="ORF">W5A_06043</name>
</gene>
<evidence type="ECO:0000256" key="3">
    <source>
        <dbReference type="ARBA" id="ARBA00022630"/>
    </source>
</evidence>
<protein>
    <recommendedName>
        <fullName evidence="2 10">FAD:protein FMN transferase</fullName>
        <ecNumber evidence="1 10">2.7.1.180</ecNumber>
    </recommendedName>
    <alternativeName>
        <fullName evidence="8 10">Flavin transferase</fullName>
    </alternativeName>
</protein>
<evidence type="ECO:0000256" key="6">
    <source>
        <dbReference type="ARBA" id="ARBA00022827"/>
    </source>
</evidence>
<dbReference type="STRING" id="946077.W5A_06043"/>
<keyword evidence="14" id="KW-1185">Reference proteome</keyword>
<evidence type="ECO:0000256" key="2">
    <source>
        <dbReference type="ARBA" id="ARBA00016337"/>
    </source>
</evidence>
<dbReference type="eggNOG" id="COG1477">
    <property type="taxonomic scope" value="Bacteria"/>
</dbReference>
<feature type="binding site" evidence="11">
    <location>
        <position position="168"/>
    </location>
    <ligand>
        <name>Mg(2+)</name>
        <dbReference type="ChEBI" id="CHEBI:18420"/>
    </ligand>
</feature>
<dbReference type="GO" id="GO:0046872">
    <property type="term" value="F:metal ion binding"/>
    <property type="evidence" value="ECO:0007669"/>
    <property type="project" value="UniProtKB-UniRule"/>
</dbReference>